<accession>L8JHK2</accession>
<protein>
    <submittedName>
        <fullName evidence="2">Uncharacterized protein</fullName>
    </submittedName>
</protein>
<feature type="region of interest" description="Disordered" evidence="1">
    <location>
        <begin position="19"/>
        <end position="44"/>
    </location>
</feature>
<organism evidence="2 3">
    <name type="scientific">Fulvivirga imtechensis AK7</name>
    <dbReference type="NCBI Taxonomy" id="1237149"/>
    <lineage>
        <taxon>Bacteria</taxon>
        <taxon>Pseudomonadati</taxon>
        <taxon>Bacteroidota</taxon>
        <taxon>Cytophagia</taxon>
        <taxon>Cytophagales</taxon>
        <taxon>Fulvivirgaceae</taxon>
        <taxon>Fulvivirga</taxon>
    </lineage>
</organism>
<dbReference type="EMBL" id="AMZN01000127">
    <property type="protein sequence ID" value="ELR68275.1"/>
    <property type="molecule type" value="Genomic_DNA"/>
</dbReference>
<proteinExistence type="predicted"/>
<evidence type="ECO:0000313" key="2">
    <source>
        <dbReference type="EMBL" id="ELR68275.1"/>
    </source>
</evidence>
<keyword evidence="3" id="KW-1185">Reference proteome</keyword>
<sequence>MAKDNSSCILAINSARPMESIPRGDNIEDRVIGPCSTPEEISAT</sequence>
<dbReference type="AlphaFoldDB" id="L8JHK2"/>
<gene>
    <name evidence="2" type="ORF">C900_00578</name>
</gene>
<evidence type="ECO:0000256" key="1">
    <source>
        <dbReference type="SAM" id="MobiDB-lite"/>
    </source>
</evidence>
<reference evidence="2 3" key="1">
    <citation type="submission" date="2012-12" db="EMBL/GenBank/DDBJ databases">
        <title>Genome assembly of Fulvivirga imtechensis AK7.</title>
        <authorList>
            <person name="Nupur N."/>
            <person name="Khatri I."/>
            <person name="Kumar R."/>
            <person name="Subramanian S."/>
            <person name="Pinnaka A."/>
        </authorList>
    </citation>
    <scope>NUCLEOTIDE SEQUENCE [LARGE SCALE GENOMIC DNA]</scope>
    <source>
        <strain evidence="2 3">AK7</strain>
    </source>
</reference>
<dbReference type="Proteomes" id="UP000011135">
    <property type="component" value="Unassembled WGS sequence"/>
</dbReference>
<evidence type="ECO:0000313" key="3">
    <source>
        <dbReference type="Proteomes" id="UP000011135"/>
    </source>
</evidence>
<name>L8JHK2_9BACT</name>
<comment type="caution">
    <text evidence="2">The sequence shown here is derived from an EMBL/GenBank/DDBJ whole genome shotgun (WGS) entry which is preliminary data.</text>
</comment>